<accession>A0A1H6CJQ0</accession>
<dbReference type="InterPro" id="IPR003658">
    <property type="entry name" value="Anti-sigma_ant"/>
</dbReference>
<dbReference type="InterPro" id="IPR036513">
    <property type="entry name" value="STAS_dom_sf"/>
</dbReference>
<feature type="domain" description="STAS" evidence="3">
    <location>
        <begin position="11"/>
        <end position="117"/>
    </location>
</feature>
<dbReference type="NCBIfam" id="TIGR00377">
    <property type="entry name" value="ant_ant_sig"/>
    <property type="match status" value="1"/>
</dbReference>
<keyword evidence="5" id="KW-1185">Reference proteome</keyword>
<dbReference type="Proteomes" id="UP000236723">
    <property type="component" value="Unassembled WGS sequence"/>
</dbReference>
<organism evidence="4 5">
    <name type="scientific">Thermomonospora echinospora</name>
    <dbReference type="NCBI Taxonomy" id="1992"/>
    <lineage>
        <taxon>Bacteria</taxon>
        <taxon>Bacillati</taxon>
        <taxon>Actinomycetota</taxon>
        <taxon>Actinomycetes</taxon>
        <taxon>Streptosporangiales</taxon>
        <taxon>Thermomonosporaceae</taxon>
        <taxon>Thermomonospora</taxon>
    </lineage>
</organism>
<dbReference type="PROSITE" id="PS50801">
    <property type="entry name" value="STAS"/>
    <property type="match status" value="1"/>
</dbReference>
<protein>
    <recommendedName>
        <fullName evidence="2">Anti-sigma factor antagonist</fullName>
    </recommendedName>
</protein>
<evidence type="ECO:0000256" key="1">
    <source>
        <dbReference type="ARBA" id="ARBA00009013"/>
    </source>
</evidence>
<dbReference type="CDD" id="cd07043">
    <property type="entry name" value="STAS_anti-anti-sigma_factors"/>
    <property type="match status" value="1"/>
</dbReference>
<evidence type="ECO:0000313" key="5">
    <source>
        <dbReference type="Proteomes" id="UP000236723"/>
    </source>
</evidence>
<comment type="similarity">
    <text evidence="1 2">Belongs to the anti-sigma-factor antagonist family.</text>
</comment>
<dbReference type="Pfam" id="PF01740">
    <property type="entry name" value="STAS"/>
    <property type="match status" value="1"/>
</dbReference>
<dbReference type="PANTHER" id="PTHR33495">
    <property type="entry name" value="ANTI-SIGMA FACTOR ANTAGONIST TM_1081-RELATED-RELATED"/>
    <property type="match status" value="1"/>
</dbReference>
<evidence type="ECO:0000259" key="3">
    <source>
        <dbReference type="PROSITE" id="PS50801"/>
    </source>
</evidence>
<dbReference type="AlphaFoldDB" id="A0A1H6CJQ0"/>
<reference evidence="5" key="1">
    <citation type="submission" date="2016-10" db="EMBL/GenBank/DDBJ databases">
        <authorList>
            <person name="Varghese N."/>
            <person name="Submissions S."/>
        </authorList>
    </citation>
    <scope>NUCLEOTIDE SEQUENCE [LARGE SCALE GENOMIC DNA]</scope>
    <source>
        <strain evidence="5">DSM 43163</strain>
    </source>
</reference>
<dbReference type="InterPro" id="IPR002645">
    <property type="entry name" value="STAS_dom"/>
</dbReference>
<gene>
    <name evidence="4" type="ORF">SAMN04489712_11077</name>
</gene>
<proteinExistence type="inferred from homology"/>
<evidence type="ECO:0000256" key="2">
    <source>
        <dbReference type="RuleBase" id="RU003749"/>
    </source>
</evidence>
<dbReference type="EMBL" id="FNVO01000010">
    <property type="protein sequence ID" value="SEG73148.1"/>
    <property type="molecule type" value="Genomic_DNA"/>
</dbReference>
<dbReference type="GO" id="GO:0043856">
    <property type="term" value="F:anti-sigma factor antagonist activity"/>
    <property type="evidence" value="ECO:0007669"/>
    <property type="project" value="InterPro"/>
</dbReference>
<dbReference type="RefSeq" id="WP_160147061.1">
    <property type="nucleotide sequence ID" value="NZ_FNVO01000010.1"/>
</dbReference>
<evidence type="ECO:0000313" key="4">
    <source>
        <dbReference type="EMBL" id="SEG73148.1"/>
    </source>
</evidence>
<name>A0A1H6CJQ0_9ACTN</name>
<dbReference type="PANTHER" id="PTHR33495:SF2">
    <property type="entry name" value="ANTI-SIGMA FACTOR ANTAGONIST TM_1081-RELATED"/>
    <property type="match status" value="1"/>
</dbReference>
<sequence>MYTDTVAHPAIQVTSRRLAARTVVAIEGELDIASAAALREKLFAEFRRARAAVVLDLSGVSFCDAAGLSVLVAARRRARLLGLSLSLAAPRPSMSRLLQITGLQRSFDVCPTAGATA</sequence>
<dbReference type="SUPFAM" id="SSF52091">
    <property type="entry name" value="SpoIIaa-like"/>
    <property type="match status" value="1"/>
</dbReference>
<dbReference type="Gene3D" id="3.30.750.24">
    <property type="entry name" value="STAS domain"/>
    <property type="match status" value="1"/>
</dbReference>
<dbReference type="OrthoDB" id="3294096at2"/>